<evidence type="ECO:0000256" key="3">
    <source>
        <dbReference type="ARBA" id="ARBA00022630"/>
    </source>
</evidence>
<dbReference type="InterPro" id="IPR009100">
    <property type="entry name" value="AcylCoA_DH/oxidase_NM_dom_sf"/>
</dbReference>
<dbReference type="PIRSF" id="PIRSF016578">
    <property type="entry name" value="HsaA"/>
    <property type="match status" value="1"/>
</dbReference>
<dbReference type="InterPro" id="IPR013786">
    <property type="entry name" value="AcylCoA_DH/ox_N"/>
</dbReference>
<proteinExistence type="inferred from homology"/>
<dbReference type="Pfam" id="PF00441">
    <property type="entry name" value="Acyl-CoA_dh_1"/>
    <property type="match status" value="1"/>
</dbReference>
<feature type="domain" description="Acyl-CoA dehydrogenase/oxidase N-terminal" evidence="9">
    <location>
        <begin position="32"/>
        <end position="113"/>
    </location>
</feature>
<dbReference type="Pfam" id="PF02771">
    <property type="entry name" value="Acyl-CoA_dh_N"/>
    <property type="match status" value="1"/>
</dbReference>
<name>A0A2W5VT88_9BACT</name>
<organism evidence="10 11">
    <name type="scientific">Archangium gephyra</name>
    <dbReference type="NCBI Taxonomy" id="48"/>
    <lineage>
        <taxon>Bacteria</taxon>
        <taxon>Pseudomonadati</taxon>
        <taxon>Myxococcota</taxon>
        <taxon>Myxococcia</taxon>
        <taxon>Myxococcales</taxon>
        <taxon>Cystobacterineae</taxon>
        <taxon>Archangiaceae</taxon>
        <taxon>Archangium</taxon>
    </lineage>
</organism>
<gene>
    <name evidence="10" type="ORF">DI536_02525</name>
</gene>
<dbReference type="InterPro" id="IPR037069">
    <property type="entry name" value="AcylCoA_DH/ox_N_sf"/>
</dbReference>
<dbReference type="SUPFAM" id="SSF47203">
    <property type="entry name" value="Acyl-CoA dehydrogenase C-terminal domain-like"/>
    <property type="match status" value="1"/>
</dbReference>
<dbReference type="PANTHER" id="PTHR43884">
    <property type="entry name" value="ACYL-COA DEHYDROGENASE"/>
    <property type="match status" value="1"/>
</dbReference>
<dbReference type="EMBL" id="QFQP01000001">
    <property type="protein sequence ID" value="PZR18774.1"/>
    <property type="molecule type" value="Genomic_DNA"/>
</dbReference>
<protein>
    <submittedName>
        <fullName evidence="10">Acyl-CoA dehydrogenase</fullName>
    </submittedName>
</protein>
<feature type="domain" description="Acyl-CoA oxidase/dehydrogenase middle" evidence="8">
    <location>
        <begin position="117"/>
        <end position="206"/>
    </location>
</feature>
<dbReference type="InterPro" id="IPR036250">
    <property type="entry name" value="AcylCo_DH-like_C"/>
</dbReference>
<comment type="caution">
    <text evidence="10">The sequence shown here is derived from an EMBL/GenBank/DDBJ whole genome shotgun (WGS) entry which is preliminary data.</text>
</comment>
<evidence type="ECO:0000259" key="8">
    <source>
        <dbReference type="Pfam" id="PF02770"/>
    </source>
</evidence>
<dbReference type="Gene3D" id="2.40.110.10">
    <property type="entry name" value="Butyryl-CoA Dehydrogenase, subunit A, domain 2"/>
    <property type="match status" value="1"/>
</dbReference>
<reference evidence="10 11" key="1">
    <citation type="submission" date="2017-08" db="EMBL/GenBank/DDBJ databases">
        <title>Infants hospitalized years apart are colonized by the same room-sourced microbial strains.</title>
        <authorList>
            <person name="Brooks B."/>
            <person name="Olm M.R."/>
            <person name="Firek B.A."/>
            <person name="Baker R."/>
            <person name="Thomas B.C."/>
            <person name="Morowitz M.J."/>
            <person name="Banfield J.F."/>
        </authorList>
    </citation>
    <scope>NUCLEOTIDE SEQUENCE [LARGE SCALE GENOMIC DNA]</scope>
    <source>
        <strain evidence="10">S2_003_000_R2_14</strain>
    </source>
</reference>
<dbReference type="Gene3D" id="1.10.540.10">
    <property type="entry name" value="Acyl-CoA dehydrogenase/oxidase, N-terminal domain"/>
    <property type="match status" value="1"/>
</dbReference>
<dbReference type="Proteomes" id="UP000249061">
    <property type="component" value="Unassembled WGS sequence"/>
</dbReference>
<evidence type="ECO:0000313" key="10">
    <source>
        <dbReference type="EMBL" id="PZR18774.1"/>
    </source>
</evidence>
<accession>A0A2W5VT88</accession>
<dbReference type="SUPFAM" id="SSF56645">
    <property type="entry name" value="Acyl-CoA dehydrogenase NM domain-like"/>
    <property type="match status" value="1"/>
</dbReference>
<evidence type="ECO:0000256" key="6">
    <source>
        <dbReference type="RuleBase" id="RU362125"/>
    </source>
</evidence>
<comment type="cofactor">
    <cofactor evidence="1 6">
        <name>FAD</name>
        <dbReference type="ChEBI" id="CHEBI:57692"/>
    </cofactor>
</comment>
<keyword evidence="3 6" id="KW-0285">Flavoprotein</keyword>
<evidence type="ECO:0000256" key="1">
    <source>
        <dbReference type="ARBA" id="ARBA00001974"/>
    </source>
</evidence>
<dbReference type="GO" id="GO:0050660">
    <property type="term" value="F:flavin adenine dinucleotide binding"/>
    <property type="evidence" value="ECO:0007669"/>
    <property type="project" value="InterPro"/>
</dbReference>
<keyword evidence="5 6" id="KW-0560">Oxidoreductase</keyword>
<evidence type="ECO:0000313" key="11">
    <source>
        <dbReference type="Proteomes" id="UP000249061"/>
    </source>
</evidence>
<evidence type="ECO:0000256" key="2">
    <source>
        <dbReference type="ARBA" id="ARBA00009347"/>
    </source>
</evidence>
<dbReference type="GO" id="GO:0003995">
    <property type="term" value="F:acyl-CoA dehydrogenase activity"/>
    <property type="evidence" value="ECO:0007669"/>
    <property type="project" value="TreeGrafter"/>
</dbReference>
<evidence type="ECO:0000259" key="9">
    <source>
        <dbReference type="Pfam" id="PF02771"/>
    </source>
</evidence>
<evidence type="ECO:0000259" key="7">
    <source>
        <dbReference type="Pfam" id="PF00441"/>
    </source>
</evidence>
<feature type="domain" description="Acyl-CoA dehydrogenase/oxidase C-terminal" evidence="7">
    <location>
        <begin position="217"/>
        <end position="367"/>
    </location>
</feature>
<dbReference type="PANTHER" id="PTHR43884:SF22">
    <property type="entry name" value="BLR3437 PROTEIN"/>
    <property type="match status" value="1"/>
</dbReference>
<dbReference type="InterPro" id="IPR046373">
    <property type="entry name" value="Acyl-CoA_Oxase/DH_mid-dom_sf"/>
</dbReference>
<dbReference type="InterPro" id="IPR009075">
    <property type="entry name" value="AcylCo_DH/oxidase_C"/>
</dbReference>
<dbReference type="AlphaFoldDB" id="A0A2W5VT88"/>
<dbReference type="FunFam" id="1.20.140.10:FF:000001">
    <property type="entry name" value="Acyl-CoA dehydrogenase"/>
    <property type="match status" value="1"/>
</dbReference>
<dbReference type="InterPro" id="IPR006091">
    <property type="entry name" value="Acyl-CoA_Oxase/DH_mid-dom"/>
</dbReference>
<sequence>MSASFLSPSHLELRARARAAFVPLEPQGHVSDAQLRDEVARLGFYPYLVPSQFGGVLPKVDVLSLCVLREELAYRNAAADSLYAVQGLGSHPVLLAGSDDQKKLHLNRVARGECLFAFALTEPEAGSDVANLSTRAEKTSGGWKLTGQKKFISNAGVASHYTVFARTGAGPKGISAFIVAAEAKGFRVSRQMELLGEHPIGELVLDGAEGELLGEEGQGMKLALGTLDIFRSTVGAASVGMARRALDEALSYSKSRKQFGAPLSELSAVQALLADSAVELEASRLLVHQAALTKDQGQARVTYEAAVAKLFSTEAAQRIIDRCLQIHGGNGVVKGAAVERLYRDVRALRIYEGASEVQRLVIARHLLG</sequence>
<dbReference type="Pfam" id="PF02770">
    <property type="entry name" value="Acyl-CoA_dh_M"/>
    <property type="match status" value="1"/>
</dbReference>
<comment type="similarity">
    <text evidence="2 6">Belongs to the acyl-CoA dehydrogenase family.</text>
</comment>
<dbReference type="Gene3D" id="1.20.140.10">
    <property type="entry name" value="Butyryl-CoA Dehydrogenase, subunit A, domain 3"/>
    <property type="match status" value="1"/>
</dbReference>
<evidence type="ECO:0000256" key="5">
    <source>
        <dbReference type="ARBA" id="ARBA00023002"/>
    </source>
</evidence>
<keyword evidence="4 6" id="KW-0274">FAD</keyword>
<evidence type="ECO:0000256" key="4">
    <source>
        <dbReference type="ARBA" id="ARBA00022827"/>
    </source>
</evidence>